<dbReference type="PANTHER" id="PTHR43802">
    <property type="entry name" value="ENOYL-COA HYDRATASE"/>
    <property type="match status" value="1"/>
</dbReference>
<dbReference type="NCBIfam" id="NF005126">
    <property type="entry name" value="PRK06563.1"/>
    <property type="match status" value="1"/>
</dbReference>
<dbReference type="Proteomes" id="UP001259982">
    <property type="component" value="Unassembled WGS sequence"/>
</dbReference>
<dbReference type="SUPFAM" id="SSF52096">
    <property type="entry name" value="ClpP/crotonase"/>
    <property type="match status" value="1"/>
</dbReference>
<comment type="caution">
    <text evidence="2">The sequence shown here is derived from an EMBL/GenBank/DDBJ whole genome shotgun (WGS) entry which is preliminary data.</text>
</comment>
<evidence type="ECO:0000256" key="1">
    <source>
        <dbReference type="ARBA" id="ARBA00005254"/>
    </source>
</evidence>
<dbReference type="PANTHER" id="PTHR43802:SF1">
    <property type="entry name" value="IP11341P-RELATED"/>
    <property type="match status" value="1"/>
</dbReference>
<protein>
    <submittedName>
        <fullName evidence="2">Crotonase/enoyl-CoA hydratase family protein</fullName>
    </submittedName>
</protein>
<dbReference type="InterPro" id="IPR001753">
    <property type="entry name" value="Enoyl-CoA_hydra/iso"/>
</dbReference>
<dbReference type="InterPro" id="IPR014748">
    <property type="entry name" value="Enoyl-CoA_hydra_C"/>
</dbReference>
<reference evidence="2 3" key="1">
    <citation type="submission" date="2023-09" db="EMBL/GenBank/DDBJ databases">
        <authorList>
            <person name="Rey-Velasco X."/>
        </authorList>
    </citation>
    <scope>NUCLEOTIDE SEQUENCE [LARGE SCALE GENOMIC DNA]</scope>
    <source>
        <strain evidence="2 3">P385</strain>
    </source>
</reference>
<evidence type="ECO:0000313" key="3">
    <source>
        <dbReference type="Proteomes" id="UP001259982"/>
    </source>
</evidence>
<proteinExistence type="inferred from homology"/>
<dbReference type="Gene3D" id="3.90.226.10">
    <property type="entry name" value="2-enoyl-CoA Hydratase, Chain A, domain 1"/>
    <property type="match status" value="1"/>
</dbReference>
<dbReference type="InterPro" id="IPR020719">
    <property type="entry name" value="RNA3'_term_phos_cycl-like_CS"/>
</dbReference>
<keyword evidence="3" id="KW-1185">Reference proteome</keyword>
<dbReference type="RefSeq" id="WP_311659911.1">
    <property type="nucleotide sequence ID" value="NZ_JAVRHY010000015.1"/>
</dbReference>
<dbReference type="Gene3D" id="1.10.12.10">
    <property type="entry name" value="Lyase 2-enoyl-coa Hydratase, Chain A, domain 2"/>
    <property type="match status" value="1"/>
</dbReference>
<dbReference type="PROSITE" id="PS01287">
    <property type="entry name" value="RTC"/>
    <property type="match status" value="1"/>
</dbReference>
<name>A0ABU3BBT9_9GAMM</name>
<sequence>MSNISVETRGHVLCIGINRPDKRNAFSLDMYRDMAAAYGRLDRDPELRCGLLFAHGDHFTAGLDLSEWASEFAAGRFPPIDDDAVEPFGLDSDNRLSKPLVVATQGICFTAGIEFMLAGDIRVAADNTRFGQIEIKRGIYPVGGGTIRFIQSIGWGNAMRYLLTGDEISADEAHRMGLIQELTPVGQQFDRAFEIARRVAAQAPLGVQATLKSSRLSLDSGERAAIEKLLPDLIPIMNSEDAREGVQSFVERREAVFKGR</sequence>
<comment type="similarity">
    <text evidence="1">Belongs to the enoyl-CoA hydratase/isomerase family.</text>
</comment>
<dbReference type="CDD" id="cd06558">
    <property type="entry name" value="crotonase-like"/>
    <property type="match status" value="1"/>
</dbReference>
<dbReference type="InterPro" id="IPR029045">
    <property type="entry name" value="ClpP/crotonase-like_dom_sf"/>
</dbReference>
<organism evidence="2 3">
    <name type="scientific">Spectribacter acetivorans</name>
    <dbReference type="NCBI Taxonomy" id="3075603"/>
    <lineage>
        <taxon>Bacteria</taxon>
        <taxon>Pseudomonadati</taxon>
        <taxon>Pseudomonadota</taxon>
        <taxon>Gammaproteobacteria</taxon>
        <taxon>Salinisphaerales</taxon>
        <taxon>Salinisphaeraceae</taxon>
        <taxon>Spectribacter</taxon>
    </lineage>
</organism>
<dbReference type="Pfam" id="PF00378">
    <property type="entry name" value="ECH_1"/>
    <property type="match status" value="1"/>
</dbReference>
<gene>
    <name evidence="2" type="ORF">RM531_13360</name>
</gene>
<evidence type="ECO:0000313" key="2">
    <source>
        <dbReference type="EMBL" id="MDT0619460.1"/>
    </source>
</evidence>
<accession>A0ABU3BBT9</accession>
<dbReference type="EMBL" id="JAVRHY010000015">
    <property type="protein sequence ID" value="MDT0619460.1"/>
    <property type="molecule type" value="Genomic_DNA"/>
</dbReference>